<dbReference type="GO" id="GO:0038022">
    <property type="term" value="F:G protein-coupled olfactory receptor activity"/>
    <property type="evidence" value="ECO:0007669"/>
    <property type="project" value="TreeGrafter"/>
</dbReference>
<protein>
    <recommendedName>
        <fullName evidence="4">7TM GPCR serpentine receptor class x (Srx) domain-containing protein</fullName>
    </recommendedName>
</protein>
<dbReference type="PANTHER" id="PTHR22943">
    <property type="entry name" value="7-TRANSMEMBRANE DOMAIN RECEPTOR C.ELEGANS"/>
    <property type="match status" value="1"/>
</dbReference>
<feature type="transmembrane region" description="Helical" evidence="1">
    <location>
        <begin position="89"/>
        <end position="109"/>
    </location>
</feature>
<evidence type="ECO:0000313" key="3">
    <source>
        <dbReference type="Proteomes" id="UP000230233"/>
    </source>
</evidence>
<gene>
    <name evidence="2" type="ORF">B9Z55_026977</name>
</gene>
<dbReference type="EMBL" id="PDUG01000007">
    <property type="protein sequence ID" value="PIC14792.1"/>
    <property type="molecule type" value="Genomic_DNA"/>
</dbReference>
<evidence type="ECO:0000256" key="1">
    <source>
        <dbReference type="SAM" id="Phobius"/>
    </source>
</evidence>
<dbReference type="OrthoDB" id="10361370at2759"/>
<dbReference type="PANTHER" id="PTHR22943:SF81">
    <property type="entry name" value="SEVEN TM RECEPTOR"/>
    <property type="match status" value="1"/>
</dbReference>
<comment type="caution">
    <text evidence="2">The sequence shown here is derived from an EMBL/GenBank/DDBJ whole genome shotgun (WGS) entry which is preliminary data.</text>
</comment>
<accession>A0A2G5SIM9</accession>
<dbReference type="GO" id="GO:0005886">
    <property type="term" value="C:plasma membrane"/>
    <property type="evidence" value="ECO:0007669"/>
    <property type="project" value="TreeGrafter"/>
</dbReference>
<keyword evidence="1" id="KW-1133">Transmembrane helix</keyword>
<feature type="transmembrane region" description="Helical" evidence="1">
    <location>
        <begin position="12"/>
        <end position="33"/>
    </location>
</feature>
<dbReference type="Proteomes" id="UP000230233">
    <property type="component" value="Unassembled WGS sequence"/>
</dbReference>
<evidence type="ECO:0008006" key="4">
    <source>
        <dbReference type="Google" id="ProtNLM"/>
    </source>
</evidence>
<dbReference type="InterPro" id="IPR019428">
    <property type="entry name" value="7TM_GPCR_serpentine_rcpt_Str"/>
</dbReference>
<feature type="transmembrane region" description="Helical" evidence="1">
    <location>
        <begin position="45"/>
        <end position="68"/>
    </location>
</feature>
<reference evidence="3" key="1">
    <citation type="submission" date="2017-10" db="EMBL/GenBank/DDBJ databases">
        <title>Rapid genome shrinkage in a self-fertile nematode reveals novel sperm competition proteins.</title>
        <authorList>
            <person name="Yin D."/>
            <person name="Schwarz E.M."/>
            <person name="Thomas C.G."/>
            <person name="Felde R.L."/>
            <person name="Korf I.F."/>
            <person name="Cutter A.D."/>
            <person name="Schartner C.M."/>
            <person name="Ralston E.J."/>
            <person name="Meyer B.J."/>
            <person name="Haag E.S."/>
        </authorList>
    </citation>
    <scope>NUCLEOTIDE SEQUENCE [LARGE SCALE GENOMIC DNA]</scope>
    <source>
        <strain evidence="3">JU1422</strain>
    </source>
</reference>
<dbReference type="Pfam" id="PF10326">
    <property type="entry name" value="7TM_GPCR_Str"/>
    <property type="match status" value="1"/>
</dbReference>
<dbReference type="GO" id="GO:0042048">
    <property type="term" value="P:olfactory behavior"/>
    <property type="evidence" value="ECO:0007669"/>
    <property type="project" value="TreeGrafter"/>
</dbReference>
<sequence length="234" mass="26993">MGVFSMYSLIYAWIDAATCPIMLIYGPAFVVYMDGPFKYMSWMGNNIVCLYCGSFAAVISLLATQFYYRYVVFCRPEVMNHLNGWKLARLFLPSVILVIIYFTIVKFGMAMTVQKINFVKIPLEIFYNENSEKVQFFGPMYYGIGENGEKIWNIPDLLSAFGCFLIIVICFSTISFCATKIYLQLKSKSTHFSAKTIEMNRQLFVTLIFQVSFWNGKCVKTLKMRLVTENASRH</sequence>
<organism evidence="2 3">
    <name type="scientific">Caenorhabditis nigoni</name>
    <dbReference type="NCBI Taxonomy" id="1611254"/>
    <lineage>
        <taxon>Eukaryota</taxon>
        <taxon>Metazoa</taxon>
        <taxon>Ecdysozoa</taxon>
        <taxon>Nematoda</taxon>
        <taxon>Chromadorea</taxon>
        <taxon>Rhabditida</taxon>
        <taxon>Rhabditina</taxon>
        <taxon>Rhabditomorpha</taxon>
        <taxon>Rhabditoidea</taxon>
        <taxon>Rhabditidae</taxon>
        <taxon>Peloderinae</taxon>
        <taxon>Caenorhabditis</taxon>
    </lineage>
</organism>
<evidence type="ECO:0000313" key="2">
    <source>
        <dbReference type="EMBL" id="PIC14792.1"/>
    </source>
</evidence>
<dbReference type="SUPFAM" id="SSF81321">
    <property type="entry name" value="Family A G protein-coupled receptor-like"/>
    <property type="match status" value="1"/>
</dbReference>
<name>A0A2G5SIM9_9PELO</name>
<keyword evidence="1" id="KW-0812">Transmembrane</keyword>
<keyword evidence="3" id="KW-1185">Reference proteome</keyword>
<proteinExistence type="predicted"/>
<dbReference type="AlphaFoldDB" id="A0A2G5SIM9"/>
<keyword evidence="1" id="KW-0472">Membrane</keyword>
<feature type="transmembrane region" description="Helical" evidence="1">
    <location>
        <begin position="157"/>
        <end position="183"/>
    </location>
</feature>